<dbReference type="PROSITE" id="PS50158">
    <property type="entry name" value="ZF_CCHC"/>
    <property type="match status" value="1"/>
</dbReference>
<dbReference type="InterPro" id="IPR025836">
    <property type="entry name" value="Zn_knuckle_CX2CX4HX4C"/>
</dbReference>
<dbReference type="EMBL" id="CAUOFW020007558">
    <property type="protein sequence ID" value="CAK9179635.1"/>
    <property type="molecule type" value="Genomic_DNA"/>
</dbReference>
<name>A0ABC8UCX3_9AQUA</name>
<evidence type="ECO:0000259" key="2">
    <source>
        <dbReference type="PROSITE" id="PS50158"/>
    </source>
</evidence>
<proteinExistence type="predicted"/>
<keyword evidence="4" id="KW-1185">Reference proteome</keyword>
<reference evidence="3 4" key="1">
    <citation type="submission" date="2024-02" db="EMBL/GenBank/DDBJ databases">
        <authorList>
            <person name="Vignale AGUSTIN F."/>
            <person name="Sosa J E."/>
            <person name="Modenutti C."/>
        </authorList>
    </citation>
    <scope>NUCLEOTIDE SEQUENCE [LARGE SCALE GENOMIC DNA]</scope>
</reference>
<keyword evidence="1" id="KW-0863">Zinc-finger</keyword>
<accession>A0ABC8UCX3</accession>
<dbReference type="GO" id="GO:0008270">
    <property type="term" value="F:zinc ion binding"/>
    <property type="evidence" value="ECO:0007669"/>
    <property type="project" value="UniProtKB-KW"/>
</dbReference>
<gene>
    <name evidence="3" type="ORF">ILEXP_LOCUS49578</name>
</gene>
<evidence type="ECO:0000256" key="1">
    <source>
        <dbReference type="PROSITE-ProRule" id="PRU00047"/>
    </source>
</evidence>
<keyword evidence="1" id="KW-0862">Zinc</keyword>
<dbReference type="AlphaFoldDB" id="A0ABC8UCX3"/>
<dbReference type="InterPro" id="IPR001878">
    <property type="entry name" value="Znf_CCHC"/>
</dbReference>
<keyword evidence="1" id="KW-0479">Metal-binding</keyword>
<evidence type="ECO:0000313" key="3">
    <source>
        <dbReference type="EMBL" id="CAK9179635.1"/>
    </source>
</evidence>
<evidence type="ECO:0000313" key="4">
    <source>
        <dbReference type="Proteomes" id="UP001642360"/>
    </source>
</evidence>
<dbReference type="Pfam" id="PF14392">
    <property type="entry name" value="zf-CCHC_4"/>
    <property type="match status" value="1"/>
</dbReference>
<comment type="caution">
    <text evidence="3">The sequence shown here is derived from an EMBL/GenBank/DDBJ whole genome shotgun (WGS) entry which is preliminary data.</text>
</comment>
<sequence length="249" mass="27427">MMVKGENGQSFRVFFKYEHLPNICYFCGCFGHGERECSVRLEAQISINQRPLQYGSWLQAVGEKSKKRYVNQKIAVDADFAESKGNRVAGEGSKSLELYVETLNGEVGDGTKIQEGIEYNHMDEGDNGQEHMSEKVMIEGGTGQEQTVCANCAEADSVANISQILEGNQKGQNGLGSGSSDIQMRKELVEKGPDKGKGILLEKKERKGSLKSWKRRARLQSGSTIELPVVKNGIKQKTATSSTLLEEEV</sequence>
<dbReference type="Proteomes" id="UP001642360">
    <property type="component" value="Unassembled WGS sequence"/>
</dbReference>
<organism evidence="3 4">
    <name type="scientific">Ilex paraguariensis</name>
    <name type="common">yerba mate</name>
    <dbReference type="NCBI Taxonomy" id="185542"/>
    <lineage>
        <taxon>Eukaryota</taxon>
        <taxon>Viridiplantae</taxon>
        <taxon>Streptophyta</taxon>
        <taxon>Embryophyta</taxon>
        <taxon>Tracheophyta</taxon>
        <taxon>Spermatophyta</taxon>
        <taxon>Magnoliopsida</taxon>
        <taxon>eudicotyledons</taxon>
        <taxon>Gunneridae</taxon>
        <taxon>Pentapetalae</taxon>
        <taxon>asterids</taxon>
        <taxon>campanulids</taxon>
        <taxon>Aquifoliales</taxon>
        <taxon>Aquifoliaceae</taxon>
        <taxon>Ilex</taxon>
    </lineage>
</organism>
<protein>
    <recommendedName>
        <fullName evidence="2">CCHC-type domain-containing protein</fullName>
    </recommendedName>
</protein>
<feature type="domain" description="CCHC-type" evidence="2">
    <location>
        <begin position="24"/>
        <end position="37"/>
    </location>
</feature>